<dbReference type="EMBL" id="KN831968">
    <property type="protein sequence ID" value="KIO05206.1"/>
    <property type="molecule type" value="Genomic_DNA"/>
</dbReference>
<dbReference type="STRING" id="870435.A0A0C3PB75"/>
<organism evidence="1 2">
    <name type="scientific">Pisolithus tinctorius Marx 270</name>
    <dbReference type="NCBI Taxonomy" id="870435"/>
    <lineage>
        <taxon>Eukaryota</taxon>
        <taxon>Fungi</taxon>
        <taxon>Dikarya</taxon>
        <taxon>Basidiomycota</taxon>
        <taxon>Agaricomycotina</taxon>
        <taxon>Agaricomycetes</taxon>
        <taxon>Agaricomycetidae</taxon>
        <taxon>Boletales</taxon>
        <taxon>Sclerodermatineae</taxon>
        <taxon>Pisolithaceae</taxon>
        <taxon>Pisolithus</taxon>
    </lineage>
</organism>
<dbReference type="HOGENOM" id="CLU_2923636_0_0_1"/>
<dbReference type="OrthoDB" id="2355984at2759"/>
<dbReference type="AlphaFoldDB" id="A0A0C3PB75"/>
<protein>
    <submittedName>
        <fullName evidence="1">Uncharacterized protein</fullName>
    </submittedName>
</protein>
<dbReference type="Proteomes" id="UP000054217">
    <property type="component" value="Unassembled WGS sequence"/>
</dbReference>
<name>A0A0C3PB75_PISTI</name>
<keyword evidence="2" id="KW-1185">Reference proteome</keyword>
<evidence type="ECO:0000313" key="2">
    <source>
        <dbReference type="Proteomes" id="UP000054217"/>
    </source>
</evidence>
<reference evidence="2" key="2">
    <citation type="submission" date="2015-01" db="EMBL/GenBank/DDBJ databases">
        <title>Evolutionary Origins and Diversification of the Mycorrhizal Mutualists.</title>
        <authorList>
            <consortium name="DOE Joint Genome Institute"/>
            <consortium name="Mycorrhizal Genomics Consortium"/>
            <person name="Kohler A."/>
            <person name="Kuo A."/>
            <person name="Nagy L.G."/>
            <person name="Floudas D."/>
            <person name="Copeland A."/>
            <person name="Barry K.W."/>
            <person name="Cichocki N."/>
            <person name="Veneault-Fourrey C."/>
            <person name="LaButti K."/>
            <person name="Lindquist E.A."/>
            <person name="Lipzen A."/>
            <person name="Lundell T."/>
            <person name="Morin E."/>
            <person name="Murat C."/>
            <person name="Riley R."/>
            <person name="Ohm R."/>
            <person name="Sun H."/>
            <person name="Tunlid A."/>
            <person name="Henrissat B."/>
            <person name="Grigoriev I.V."/>
            <person name="Hibbett D.S."/>
            <person name="Martin F."/>
        </authorList>
    </citation>
    <scope>NUCLEOTIDE SEQUENCE [LARGE SCALE GENOMIC DNA]</scope>
    <source>
        <strain evidence="2">Marx 270</strain>
    </source>
</reference>
<proteinExistence type="predicted"/>
<gene>
    <name evidence="1" type="ORF">M404DRAFT_1000217</name>
</gene>
<sequence length="61" mass="7321">MLEVLPQRYTEYLAWQIYISGLFASVQPTHHSRVIDFDRAARLRAAHQKYLLRFSLFDRPK</sequence>
<dbReference type="InParanoid" id="A0A0C3PB75"/>
<evidence type="ECO:0000313" key="1">
    <source>
        <dbReference type="EMBL" id="KIO05206.1"/>
    </source>
</evidence>
<accession>A0A0C3PB75</accession>
<reference evidence="1 2" key="1">
    <citation type="submission" date="2014-04" db="EMBL/GenBank/DDBJ databases">
        <authorList>
            <consortium name="DOE Joint Genome Institute"/>
            <person name="Kuo A."/>
            <person name="Kohler A."/>
            <person name="Costa M.D."/>
            <person name="Nagy L.G."/>
            <person name="Floudas D."/>
            <person name="Copeland A."/>
            <person name="Barry K.W."/>
            <person name="Cichocki N."/>
            <person name="Veneault-Fourrey C."/>
            <person name="LaButti K."/>
            <person name="Lindquist E.A."/>
            <person name="Lipzen A."/>
            <person name="Lundell T."/>
            <person name="Morin E."/>
            <person name="Murat C."/>
            <person name="Sun H."/>
            <person name="Tunlid A."/>
            <person name="Henrissat B."/>
            <person name="Grigoriev I.V."/>
            <person name="Hibbett D.S."/>
            <person name="Martin F."/>
            <person name="Nordberg H.P."/>
            <person name="Cantor M.N."/>
            <person name="Hua S.X."/>
        </authorList>
    </citation>
    <scope>NUCLEOTIDE SEQUENCE [LARGE SCALE GENOMIC DNA]</scope>
    <source>
        <strain evidence="1 2">Marx 270</strain>
    </source>
</reference>